<evidence type="ECO:0000256" key="1">
    <source>
        <dbReference type="SAM" id="MobiDB-lite"/>
    </source>
</evidence>
<protein>
    <submittedName>
        <fullName evidence="2">Uncharacterized protein</fullName>
    </submittedName>
</protein>
<comment type="caution">
    <text evidence="2">The sequence shown here is derived from an EMBL/GenBank/DDBJ whole genome shotgun (WGS) entry which is preliminary data.</text>
</comment>
<feature type="compositionally biased region" description="Low complexity" evidence="1">
    <location>
        <begin position="138"/>
        <end position="160"/>
    </location>
</feature>
<accession>A0A7J8EEC8</accession>
<organism evidence="2 3">
    <name type="scientific">Molossus molossus</name>
    <name type="common">Pallas' mastiff bat</name>
    <name type="synonym">Vespertilio molossus</name>
    <dbReference type="NCBI Taxonomy" id="27622"/>
    <lineage>
        <taxon>Eukaryota</taxon>
        <taxon>Metazoa</taxon>
        <taxon>Chordata</taxon>
        <taxon>Craniata</taxon>
        <taxon>Vertebrata</taxon>
        <taxon>Euteleostomi</taxon>
        <taxon>Mammalia</taxon>
        <taxon>Eutheria</taxon>
        <taxon>Laurasiatheria</taxon>
        <taxon>Chiroptera</taxon>
        <taxon>Yangochiroptera</taxon>
        <taxon>Molossidae</taxon>
        <taxon>Molossus</taxon>
    </lineage>
</organism>
<feature type="region of interest" description="Disordered" evidence="1">
    <location>
        <begin position="96"/>
        <end position="160"/>
    </location>
</feature>
<feature type="compositionally biased region" description="Gly residues" evidence="1">
    <location>
        <begin position="126"/>
        <end position="137"/>
    </location>
</feature>
<dbReference type="InParanoid" id="A0A7J8EEC8"/>
<evidence type="ECO:0000313" key="2">
    <source>
        <dbReference type="EMBL" id="KAF6433706.1"/>
    </source>
</evidence>
<name>A0A7J8EEC8_MOLMO</name>
<sequence>MSPRSRCLPCPGGSRVRVQRIRPILGLDGGVRTPPGSGFRSQVAWVRVPAPDFPHVTMLPGFSELTSSPVERTLRAAVPVPGPASLPARLRGVREQGSGNLCEGPRGWQASASALSVPGRRSSGRGQDGGGVGGAGCGARVRGGPWGPGAPSAGRPASHK</sequence>
<keyword evidence="3" id="KW-1185">Reference proteome</keyword>
<dbReference type="Proteomes" id="UP000550707">
    <property type="component" value="Unassembled WGS sequence"/>
</dbReference>
<dbReference type="AlphaFoldDB" id="A0A7J8EEC8"/>
<dbReference type="EMBL" id="JACASF010000014">
    <property type="protein sequence ID" value="KAF6433706.1"/>
    <property type="molecule type" value="Genomic_DNA"/>
</dbReference>
<proteinExistence type="predicted"/>
<gene>
    <name evidence="2" type="ORF">HJG59_008793</name>
</gene>
<evidence type="ECO:0000313" key="3">
    <source>
        <dbReference type="Proteomes" id="UP000550707"/>
    </source>
</evidence>
<reference evidence="2 3" key="1">
    <citation type="journal article" date="2020" name="Nature">
        <title>Six reference-quality genomes reveal evolution of bat adaptations.</title>
        <authorList>
            <person name="Jebb D."/>
            <person name="Huang Z."/>
            <person name="Pippel M."/>
            <person name="Hughes G.M."/>
            <person name="Lavrichenko K."/>
            <person name="Devanna P."/>
            <person name="Winkler S."/>
            <person name="Jermiin L.S."/>
            <person name="Skirmuntt E.C."/>
            <person name="Katzourakis A."/>
            <person name="Burkitt-Gray L."/>
            <person name="Ray D.A."/>
            <person name="Sullivan K.A.M."/>
            <person name="Roscito J.G."/>
            <person name="Kirilenko B.M."/>
            <person name="Davalos L.M."/>
            <person name="Corthals A.P."/>
            <person name="Power M.L."/>
            <person name="Jones G."/>
            <person name="Ransome R.D."/>
            <person name="Dechmann D.K.N."/>
            <person name="Locatelli A.G."/>
            <person name="Puechmaille S.J."/>
            <person name="Fedrigo O."/>
            <person name="Jarvis E.D."/>
            <person name="Hiller M."/>
            <person name="Vernes S.C."/>
            <person name="Myers E.W."/>
            <person name="Teeling E.C."/>
        </authorList>
    </citation>
    <scope>NUCLEOTIDE SEQUENCE [LARGE SCALE GENOMIC DNA]</scope>
    <source>
        <strain evidence="2">MMolMol1</strain>
        <tissue evidence="2">Muscle</tissue>
    </source>
</reference>